<dbReference type="InterPro" id="IPR036388">
    <property type="entry name" value="WH-like_DNA-bd_sf"/>
</dbReference>
<feature type="domain" description="HTH deoR-type" evidence="4">
    <location>
        <begin position="3"/>
        <end position="62"/>
    </location>
</feature>
<evidence type="ECO:0000313" key="5">
    <source>
        <dbReference type="EMBL" id="TQF12513.1"/>
    </source>
</evidence>
<dbReference type="Pfam" id="PF13280">
    <property type="entry name" value="WYL"/>
    <property type="match status" value="1"/>
</dbReference>
<dbReference type="InterPro" id="IPR001034">
    <property type="entry name" value="DeoR_HTH"/>
</dbReference>
<evidence type="ECO:0000313" key="6">
    <source>
        <dbReference type="Proteomes" id="UP000315369"/>
    </source>
</evidence>
<gene>
    <name evidence="5" type="ORF">FJV41_28710</name>
</gene>
<dbReference type="OrthoDB" id="9787242at2"/>
<dbReference type="InterPro" id="IPR026881">
    <property type="entry name" value="WYL_dom"/>
</dbReference>
<dbReference type="InterPro" id="IPR013196">
    <property type="entry name" value="HTH_11"/>
</dbReference>
<evidence type="ECO:0000259" key="4">
    <source>
        <dbReference type="PROSITE" id="PS51000"/>
    </source>
</evidence>
<evidence type="ECO:0000256" key="3">
    <source>
        <dbReference type="ARBA" id="ARBA00023163"/>
    </source>
</evidence>
<dbReference type="PANTHER" id="PTHR34580">
    <property type="match status" value="1"/>
</dbReference>
<keyword evidence="1" id="KW-0805">Transcription regulation</keyword>
<dbReference type="PROSITE" id="PS52050">
    <property type="entry name" value="WYL"/>
    <property type="match status" value="1"/>
</dbReference>
<protein>
    <submittedName>
        <fullName evidence="5">WYL domain-containing protein</fullName>
    </submittedName>
</protein>
<dbReference type="Gene3D" id="1.10.10.10">
    <property type="entry name" value="Winged helix-like DNA-binding domain superfamily/Winged helix DNA-binding domain"/>
    <property type="match status" value="1"/>
</dbReference>
<keyword evidence="6" id="KW-1185">Reference proteome</keyword>
<dbReference type="GO" id="GO:0003677">
    <property type="term" value="F:DNA binding"/>
    <property type="evidence" value="ECO:0007669"/>
    <property type="project" value="UniProtKB-KW"/>
</dbReference>
<keyword evidence="3" id="KW-0804">Transcription</keyword>
<proteinExistence type="predicted"/>
<dbReference type="InterPro" id="IPR036390">
    <property type="entry name" value="WH_DNA-bd_sf"/>
</dbReference>
<dbReference type="PROSITE" id="PS51000">
    <property type="entry name" value="HTH_DEOR_2"/>
    <property type="match status" value="1"/>
</dbReference>
<dbReference type="Proteomes" id="UP000315369">
    <property type="component" value="Unassembled WGS sequence"/>
</dbReference>
<dbReference type="Pfam" id="PF08279">
    <property type="entry name" value="HTH_11"/>
    <property type="match status" value="1"/>
</dbReference>
<organism evidence="5 6">
    <name type="scientific">Myxococcus llanfairpwllgwyngyllgogerychwyrndrobwllllantysiliogogogochensis</name>
    <dbReference type="NCBI Taxonomy" id="2590453"/>
    <lineage>
        <taxon>Bacteria</taxon>
        <taxon>Pseudomonadati</taxon>
        <taxon>Myxococcota</taxon>
        <taxon>Myxococcia</taxon>
        <taxon>Myxococcales</taxon>
        <taxon>Cystobacterineae</taxon>
        <taxon>Myxococcaceae</taxon>
        <taxon>Myxococcus</taxon>
    </lineage>
</organism>
<dbReference type="InterPro" id="IPR051534">
    <property type="entry name" value="CBASS_pafABC_assoc_protein"/>
</dbReference>
<dbReference type="EMBL" id="VIFM01000136">
    <property type="protein sequence ID" value="TQF12513.1"/>
    <property type="molecule type" value="Genomic_DNA"/>
</dbReference>
<dbReference type="AlphaFoldDB" id="A0A540WU26"/>
<evidence type="ECO:0000256" key="1">
    <source>
        <dbReference type="ARBA" id="ARBA00023015"/>
    </source>
</evidence>
<dbReference type="PROSITE" id="PS00894">
    <property type="entry name" value="HTH_DEOR_1"/>
    <property type="match status" value="1"/>
</dbReference>
<dbReference type="GO" id="GO:0003700">
    <property type="term" value="F:DNA-binding transcription factor activity"/>
    <property type="evidence" value="ECO:0007669"/>
    <property type="project" value="InterPro"/>
</dbReference>
<dbReference type="SUPFAM" id="SSF46785">
    <property type="entry name" value="Winged helix' DNA-binding domain"/>
    <property type="match status" value="1"/>
</dbReference>
<comment type="caution">
    <text evidence="5">The sequence shown here is derived from an EMBL/GenBank/DDBJ whole genome shotgun (WGS) entry which is preliminary data.</text>
</comment>
<accession>A0A540WU26</accession>
<keyword evidence="2" id="KW-0238">DNA-binding</keyword>
<name>A0A540WU26_9BACT</name>
<sequence>MARVSRVMHLVDFLRGREATTVAEISAALGVSPRTIHRDLATLREQGLPIASDTGPGGGVRLERDRGVTAVHLGVEEVVALWLAASLSSTGSALPWGSAARSGLDKLFASVPRERSRSMRELCQRVVVGRPATARVLSELGAPPEELLAIFEQAFREQVCLAFDYEDRHGKKSRRCVEPHGLLVESPVWYVLARDVEKSAARMFRMDRVHRPRLVPERRFTPDMEGLKAQALAQRSKGPE</sequence>
<evidence type="ECO:0000256" key="2">
    <source>
        <dbReference type="ARBA" id="ARBA00023125"/>
    </source>
</evidence>
<reference evidence="5 6" key="1">
    <citation type="submission" date="2019-06" db="EMBL/GenBank/DDBJ databases">
        <authorList>
            <person name="Livingstone P."/>
            <person name="Whitworth D."/>
        </authorList>
    </citation>
    <scope>NUCLEOTIDE SEQUENCE [LARGE SCALE GENOMIC DNA]</scope>
    <source>
        <strain evidence="5 6">AM401</strain>
    </source>
</reference>
<dbReference type="PANTHER" id="PTHR34580:SF1">
    <property type="entry name" value="PROTEIN PAFC"/>
    <property type="match status" value="1"/>
</dbReference>
<dbReference type="InterPro" id="IPR018356">
    <property type="entry name" value="Tscrpt_reg_HTH_DeoR_CS"/>
</dbReference>